<protein>
    <submittedName>
        <fullName evidence="3">Uncharacterized protein</fullName>
    </submittedName>
</protein>
<accession>A0A6A6AB72</accession>
<dbReference type="AlphaFoldDB" id="A0A6A6AB72"/>
<feature type="transmembrane region" description="Helical" evidence="1">
    <location>
        <begin position="219"/>
        <end position="242"/>
    </location>
</feature>
<sequence length="243" mass="25498">MPVVHLQLQLLSFLLLANLAFAGLFSFSIQEISVGETRGRGEDYLILAIASTTGSSTNNKTWPLTAVVQNQTIKWTNLTQEIQVLPASVSNLSVAIGIMNNPDDDAASAVETTSQFLESIAGVAGKAPGILGLAADVLGTFLGFIGDFFEELLDCAGAVVVGNAIYTPDTLNSLNQNQKICDTNDYSYSAPNVCGGGNSSYTVTYCLERLDAKSAAANLLPGLFLPLFGLAVVLICGGYGSFL</sequence>
<dbReference type="EMBL" id="ML977509">
    <property type="protein sequence ID" value="KAF2128128.1"/>
    <property type="molecule type" value="Genomic_DNA"/>
</dbReference>
<evidence type="ECO:0000256" key="2">
    <source>
        <dbReference type="SAM" id="SignalP"/>
    </source>
</evidence>
<evidence type="ECO:0000256" key="1">
    <source>
        <dbReference type="SAM" id="Phobius"/>
    </source>
</evidence>
<keyword evidence="4" id="KW-1185">Reference proteome</keyword>
<feature type="signal peptide" evidence="2">
    <location>
        <begin position="1"/>
        <end position="22"/>
    </location>
</feature>
<dbReference type="OrthoDB" id="3790059at2759"/>
<keyword evidence="1" id="KW-1133">Transmembrane helix</keyword>
<reference evidence="3" key="1">
    <citation type="journal article" date="2020" name="Stud. Mycol.">
        <title>101 Dothideomycetes genomes: a test case for predicting lifestyles and emergence of pathogens.</title>
        <authorList>
            <person name="Haridas S."/>
            <person name="Albert R."/>
            <person name="Binder M."/>
            <person name="Bloem J."/>
            <person name="Labutti K."/>
            <person name="Salamov A."/>
            <person name="Andreopoulos B."/>
            <person name="Baker S."/>
            <person name="Barry K."/>
            <person name="Bills G."/>
            <person name="Bluhm B."/>
            <person name="Cannon C."/>
            <person name="Castanera R."/>
            <person name="Culley D."/>
            <person name="Daum C."/>
            <person name="Ezra D."/>
            <person name="Gonzalez J."/>
            <person name="Henrissat B."/>
            <person name="Kuo A."/>
            <person name="Liang C."/>
            <person name="Lipzen A."/>
            <person name="Lutzoni F."/>
            <person name="Magnuson J."/>
            <person name="Mondo S."/>
            <person name="Nolan M."/>
            <person name="Ohm R."/>
            <person name="Pangilinan J."/>
            <person name="Park H.-J."/>
            <person name="Ramirez L."/>
            <person name="Alfaro M."/>
            <person name="Sun H."/>
            <person name="Tritt A."/>
            <person name="Yoshinaga Y."/>
            <person name="Zwiers L.-H."/>
            <person name="Turgeon B."/>
            <person name="Goodwin S."/>
            <person name="Spatafora J."/>
            <person name="Crous P."/>
            <person name="Grigoriev I."/>
        </authorList>
    </citation>
    <scope>NUCLEOTIDE SEQUENCE</scope>
    <source>
        <strain evidence="3">CBS 119687</strain>
    </source>
</reference>
<organism evidence="3 4">
    <name type="scientific">Dothidotthia symphoricarpi CBS 119687</name>
    <dbReference type="NCBI Taxonomy" id="1392245"/>
    <lineage>
        <taxon>Eukaryota</taxon>
        <taxon>Fungi</taxon>
        <taxon>Dikarya</taxon>
        <taxon>Ascomycota</taxon>
        <taxon>Pezizomycotina</taxon>
        <taxon>Dothideomycetes</taxon>
        <taxon>Pleosporomycetidae</taxon>
        <taxon>Pleosporales</taxon>
        <taxon>Dothidotthiaceae</taxon>
        <taxon>Dothidotthia</taxon>
    </lineage>
</organism>
<proteinExistence type="predicted"/>
<keyword evidence="1" id="KW-0472">Membrane</keyword>
<gene>
    <name evidence="3" type="ORF">P153DRAFT_358248</name>
</gene>
<feature type="chain" id="PRO_5025577094" evidence="2">
    <location>
        <begin position="23"/>
        <end position="243"/>
    </location>
</feature>
<evidence type="ECO:0000313" key="3">
    <source>
        <dbReference type="EMBL" id="KAF2128128.1"/>
    </source>
</evidence>
<dbReference type="Proteomes" id="UP000799771">
    <property type="component" value="Unassembled WGS sequence"/>
</dbReference>
<dbReference type="RefSeq" id="XP_033522517.1">
    <property type="nucleotide sequence ID" value="XM_033666783.1"/>
</dbReference>
<name>A0A6A6AB72_9PLEO</name>
<keyword evidence="2" id="KW-0732">Signal</keyword>
<keyword evidence="1" id="KW-0812">Transmembrane</keyword>
<evidence type="ECO:0000313" key="4">
    <source>
        <dbReference type="Proteomes" id="UP000799771"/>
    </source>
</evidence>
<dbReference type="GeneID" id="54407215"/>